<feature type="compositionally biased region" description="Polar residues" evidence="1">
    <location>
        <begin position="451"/>
        <end position="462"/>
    </location>
</feature>
<evidence type="ECO:0000256" key="1">
    <source>
        <dbReference type="SAM" id="MobiDB-lite"/>
    </source>
</evidence>
<evidence type="ECO:0000256" key="2">
    <source>
        <dbReference type="SAM" id="SignalP"/>
    </source>
</evidence>
<dbReference type="Proteomes" id="UP001240236">
    <property type="component" value="Unassembled WGS sequence"/>
</dbReference>
<dbReference type="RefSeq" id="WP_307245740.1">
    <property type="nucleotide sequence ID" value="NZ_JAUSUZ010000001.1"/>
</dbReference>
<name>A0AAE3W7R1_9ACTN</name>
<feature type="compositionally biased region" description="Polar residues" evidence="1">
    <location>
        <begin position="429"/>
        <end position="438"/>
    </location>
</feature>
<dbReference type="EMBL" id="JAUSUZ010000001">
    <property type="protein sequence ID" value="MDQ0370057.1"/>
    <property type="molecule type" value="Genomic_DNA"/>
</dbReference>
<feature type="compositionally biased region" description="Basic and acidic residues" evidence="1">
    <location>
        <begin position="629"/>
        <end position="638"/>
    </location>
</feature>
<accession>A0AAE3W7R1</accession>
<feature type="compositionally biased region" description="Low complexity" evidence="1">
    <location>
        <begin position="295"/>
        <end position="310"/>
    </location>
</feature>
<proteinExistence type="predicted"/>
<keyword evidence="2" id="KW-0732">Signal</keyword>
<evidence type="ECO:0000313" key="3">
    <source>
        <dbReference type="EMBL" id="MDQ0370057.1"/>
    </source>
</evidence>
<sequence length="927" mass="91249">MTRRLAVLGIVPLLALPAGTLATSAAPVTNGAFALAAVRAPEETGKYYVVGPPINGQREFLFQIAAKTLGDGNRYPEIVALNEGRPQPDGRSLTDPTSLEPGWILVLPEDASGSGVKTGPLPAITPAAPAPGTAAPAVTSEPPPAAAADGNGSAEPHGLDLLYSPMALRIALIVLAVLLLVWAQVALMGRRPARARAGGGSAAAERSGGTKATRPGGPAPGRERPASGRERPASAGRPGGRPGGEPAGPAWPAPADTEPGRASTGGRPTRGPGGPGSGTTGRRGPGGTAGRRPDASGSGTPGPGSADGTPVDMPAGTRARLPAGGPSSRTPADGPPGRTPAGGSPGGTPYADAPGSTRSAGTPGRTPAGDAPGRTPAGGVPARAASARGGDGRPDGGGADAPEAPRTRPAGDTPGRRPTTRGGAPIWTPVSSADSSTPGRRPAGERPQPPESSQSWAPSTDTFAPPAQPGRPASPSSEPAGRGTRPGTPAESGTFADPGAGTRQPDTTGTFADPGAATRQPDTTGTFAGPGGRTGMPRQAGAFAEPSAPVSPGETDRAGTFAESGGETPRERAAGTSEPAAGGTPPASHPAWVITSSSNPADARETPAAGSAAAASGERTADAAPRAPEAADRPKPPEAAETPAPETSAEAARAPQAATERPAAAAGTQVVAAGTPVVAAGTPVVEALVPPRVPEQRAGEAPVPASPADSGLWKVGVTSPGRPGQSGGFAAAMPDISGAALLPASAANPFATLVTALVWDDVPADVRLIGARPARWGSAYGWLDGGQAPPSAGAPVVLGEHDGRRLWVDLAVAPDAVTLGGDAAAARRHGLALVTQLGEETDVLVIGDVLGETIPGRCRRIESVAALPADRSDAKVRVLVCAGADAPALASPLRAMPQGRQRTVPLIIGPAPAARWSVRFGAVPAAE</sequence>
<keyword evidence="4" id="KW-1185">Reference proteome</keyword>
<evidence type="ECO:0000313" key="4">
    <source>
        <dbReference type="Proteomes" id="UP001240236"/>
    </source>
</evidence>
<dbReference type="AlphaFoldDB" id="A0AAE3W7R1"/>
<feature type="compositionally biased region" description="Basic and acidic residues" evidence="1">
    <location>
        <begin position="221"/>
        <end position="232"/>
    </location>
</feature>
<feature type="compositionally biased region" description="Low complexity" evidence="1">
    <location>
        <begin position="247"/>
        <end position="270"/>
    </location>
</feature>
<reference evidence="3 4" key="1">
    <citation type="submission" date="2023-07" db="EMBL/GenBank/DDBJ databases">
        <title>Sequencing the genomes of 1000 actinobacteria strains.</title>
        <authorList>
            <person name="Klenk H.-P."/>
        </authorList>
    </citation>
    <scope>NUCLEOTIDE SEQUENCE [LARGE SCALE GENOMIC DNA]</scope>
    <source>
        <strain evidence="3 4">DSM 44709</strain>
    </source>
</reference>
<feature type="compositionally biased region" description="Low complexity" evidence="1">
    <location>
        <begin position="118"/>
        <end position="137"/>
    </location>
</feature>
<protein>
    <submittedName>
        <fullName evidence="3">Uncharacterized protein</fullName>
    </submittedName>
</protein>
<feature type="region of interest" description="Disordered" evidence="1">
    <location>
        <begin position="193"/>
        <end position="667"/>
    </location>
</feature>
<feature type="compositionally biased region" description="Low complexity" evidence="1">
    <location>
        <begin position="639"/>
        <end position="667"/>
    </location>
</feature>
<feature type="compositionally biased region" description="Low complexity" evidence="1">
    <location>
        <begin position="606"/>
        <end position="628"/>
    </location>
</feature>
<feature type="signal peptide" evidence="2">
    <location>
        <begin position="1"/>
        <end position="25"/>
    </location>
</feature>
<feature type="region of interest" description="Disordered" evidence="1">
    <location>
        <begin position="116"/>
        <end position="152"/>
    </location>
</feature>
<feature type="chain" id="PRO_5041925287" evidence="2">
    <location>
        <begin position="26"/>
        <end position="927"/>
    </location>
</feature>
<feature type="compositionally biased region" description="Low complexity" evidence="1">
    <location>
        <begin position="202"/>
        <end position="216"/>
    </location>
</feature>
<organism evidence="3 4">
    <name type="scientific">Catenuloplanes indicus</name>
    <dbReference type="NCBI Taxonomy" id="137267"/>
    <lineage>
        <taxon>Bacteria</taxon>
        <taxon>Bacillati</taxon>
        <taxon>Actinomycetota</taxon>
        <taxon>Actinomycetes</taxon>
        <taxon>Micromonosporales</taxon>
        <taxon>Micromonosporaceae</taxon>
        <taxon>Catenuloplanes</taxon>
    </lineage>
</organism>
<gene>
    <name evidence="3" type="ORF">J2S42_006726</name>
</gene>
<feature type="compositionally biased region" description="Gly residues" evidence="1">
    <location>
        <begin position="271"/>
        <end position="289"/>
    </location>
</feature>
<comment type="caution">
    <text evidence="3">The sequence shown here is derived from an EMBL/GenBank/DDBJ whole genome shotgun (WGS) entry which is preliminary data.</text>
</comment>
<feature type="compositionally biased region" description="Gly residues" evidence="1">
    <location>
        <begin position="237"/>
        <end position="246"/>
    </location>
</feature>